<dbReference type="EMBL" id="JABANN010000493">
    <property type="protein sequence ID" value="KAF4658020.1"/>
    <property type="molecule type" value="Genomic_DNA"/>
</dbReference>
<reference evidence="4 5" key="1">
    <citation type="submission" date="2020-04" db="EMBL/GenBank/DDBJ databases">
        <title>Perkinsus olseni comparative genomics.</title>
        <authorList>
            <person name="Bogema D.R."/>
        </authorList>
    </citation>
    <scope>NUCLEOTIDE SEQUENCE [LARGE SCALE GENOMIC DNA]</scope>
    <source>
        <strain evidence="2">ATCC PRA-179</strain>
        <strain evidence="3">ATCC PRA-31</strain>
    </source>
</reference>
<dbReference type="AlphaFoldDB" id="A0A7J6LF19"/>
<protein>
    <submittedName>
        <fullName evidence="2">Uncharacterized protein</fullName>
    </submittedName>
</protein>
<accession>A0A7J6LF19</accession>
<feature type="transmembrane region" description="Helical" evidence="1">
    <location>
        <begin position="134"/>
        <end position="156"/>
    </location>
</feature>
<evidence type="ECO:0000313" key="3">
    <source>
        <dbReference type="EMBL" id="KAF4658020.1"/>
    </source>
</evidence>
<evidence type="ECO:0000313" key="4">
    <source>
        <dbReference type="Proteomes" id="UP000570595"/>
    </source>
</evidence>
<dbReference type="Proteomes" id="UP000570595">
    <property type="component" value="Unassembled WGS sequence"/>
</dbReference>
<keyword evidence="1" id="KW-1133">Transmembrane helix</keyword>
<dbReference type="Proteomes" id="UP000572268">
    <property type="component" value="Unassembled WGS sequence"/>
</dbReference>
<evidence type="ECO:0000313" key="2">
    <source>
        <dbReference type="EMBL" id="KAF4657766.1"/>
    </source>
</evidence>
<keyword evidence="1" id="KW-0472">Membrane</keyword>
<dbReference type="EMBL" id="JABAHT010000338">
    <property type="protein sequence ID" value="KAF4657766.1"/>
    <property type="molecule type" value="Genomic_DNA"/>
</dbReference>
<keyword evidence="1" id="KW-0812">Transmembrane</keyword>
<name>A0A7J6LF19_PEROL</name>
<sequence>MPVYELKVYDYYVYGCYMYGYYVYEHHVYKFYMLHRHRPKDYRLLQLDLRSTYRTLGVHGEERKNVCFTQEFGDGSVVGHENLVSSFGLTCSAYWFVRYATCAQRCLEVVLRAFLGTGEDPGQFGSFMYVDDGFFCFLASVNAEAASIVLIFWIMLGSDII</sequence>
<proteinExistence type="predicted"/>
<gene>
    <name evidence="3" type="ORF">FOL46_007139</name>
    <name evidence="2" type="ORF">FOZ61_006062</name>
</gene>
<comment type="caution">
    <text evidence="2">The sequence shown here is derived from an EMBL/GenBank/DDBJ whole genome shotgun (WGS) entry which is preliminary data.</text>
</comment>
<evidence type="ECO:0000256" key="1">
    <source>
        <dbReference type="SAM" id="Phobius"/>
    </source>
</evidence>
<organism evidence="2 4">
    <name type="scientific">Perkinsus olseni</name>
    <name type="common">Perkinsus atlanticus</name>
    <dbReference type="NCBI Taxonomy" id="32597"/>
    <lineage>
        <taxon>Eukaryota</taxon>
        <taxon>Sar</taxon>
        <taxon>Alveolata</taxon>
        <taxon>Perkinsozoa</taxon>
        <taxon>Perkinsea</taxon>
        <taxon>Perkinsida</taxon>
        <taxon>Perkinsidae</taxon>
        <taxon>Perkinsus</taxon>
    </lineage>
</organism>
<evidence type="ECO:0000313" key="5">
    <source>
        <dbReference type="Proteomes" id="UP000572268"/>
    </source>
</evidence>